<reference evidence="2 3" key="1">
    <citation type="journal article" date="2012" name="J. Proteome Res.">
        <title>Application of Spiroplasma melliferum proteogenomic profiling for the discovery of virulence factors and pathogenicity mechanisms in host-associated spiroplasmas.</title>
        <authorList>
            <person name="Alexeev D."/>
            <person name="Kostrjukova E."/>
            <person name="Aliper A."/>
            <person name="Popenko A."/>
            <person name="Bazaleev N."/>
            <person name="Tyakht A."/>
            <person name="Selezneva O."/>
            <person name="Akopian T."/>
            <person name="Prichodko E."/>
            <person name="Kondratov I."/>
            <person name="Chukin M."/>
            <person name="Demina I."/>
            <person name="Galyamina M."/>
            <person name="Kamashev D."/>
            <person name="Vanyushkina A."/>
            <person name="Ladygina V."/>
            <person name="Levitskii S."/>
            <person name="Lazarev V."/>
            <person name="Govorun V."/>
        </authorList>
    </citation>
    <scope>NUCLEOTIDE SEQUENCE [LARGE SCALE GENOMIC DNA]</scope>
    <source>
        <strain evidence="2 3">KC3</strain>
    </source>
</reference>
<keyword evidence="2" id="KW-0614">Plasmid</keyword>
<keyword evidence="1" id="KW-0472">Membrane</keyword>
<proteinExistence type="predicted"/>
<dbReference type="EMBL" id="AGBZ02000005">
    <property type="protein sequence ID" value="KAI92012.1"/>
    <property type="molecule type" value="Genomic_DNA"/>
</dbReference>
<evidence type="ECO:0000256" key="1">
    <source>
        <dbReference type="SAM" id="Phobius"/>
    </source>
</evidence>
<geneLocation type="plasmid" evidence="2">
    <name>pSme1</name>
</geneLocation>
<organism evidence="2 3">
    <name type="scientific">Spiroplasma melliferum KC3</name>
    <dbReference type="NCBI Taxonomy" id="570509"/>
    <lineage>
        <taxon>Bacteria</taxon>
        <taxon>Bacillati</taxon>
        <taxon>Mycoplasmatota</taxon>
        <taxon>Mollicutes</taxon>
        <taxon>Entomoplasmatales</taxon>
        <taxon>Spiroplasmataceae</taxon>
        <taxon>Spiroplasma</taxon>
    </lineage>
</organism>
<feature type="transmembrane region" description="Helical" evidence="1">
    <location>
        <begin position="63"/>
        <end position="87"/>
    </location>
</feature>
<sequence length="91" mass="9654">MDLKKIQKLGIGILTIGIILMIVGLILIGSFKDELGINGFGYLRFFGTGMILGQTGVGLLKTGIVFAIILSPIVGAVGIILLGYSIYKKNK</sequence>
<name>A0AAI9T2B1_SPIME</name>
<keyword evidence="1" id="KW-1133">Transmembrane helix</keyword>
<evidence type="ECO:0000313" key="2">
    <source>
        <dbReference type="EMBL" id="KAI92012.1"/>
    </source>
</evidence>
<gene>
    <name evidence="2" type="ORF">SPM_006635</name>
</gene>
<accession>A0AAI9T2B1</accession>
<dbReference type="AlphaFoldDB" id="A0AAI9T2B1"/>
<evidence type="ECO:0000313" key="3">
    <source>
        <dbReference type="Proteomes" id="UP000004057"/>
    </source>
</evidence>
<dbReference type="Proteomes" id="UP000004057">
    <property type="component" value="Unassembled WGS sequence"/>
</dbReference>
<keyword evidence="1" id="KW-0812">Transmembrane</keyword>
<feature type="transmembrane region" description="Helical" evidence="1">
    <location>
        <begin position="6"/>
        <end position="28"/>
    </location>
</feature>
<protein>
    <submittedName>
        <fullName evidence="2">Uncharacterized protein</fullName>
    </submittedName>
</protein>
<dbReference type="RefSeq" id="WP_004028790.1">
    <property type="nucleotide sequence ID" value="NZ_AGBZ02000005.1"/>
</dbReference>
<comment type="caution">
    <text evidence="2">The sequence shown here is derived from an EMBL/GenBank/DDBJ whole genome shotgun (WGS) entry which is preliminary data.</text>
</comment>